<keyword evidence="1" id="KW-0812">Transmembrane</keyword>
<accession>A0A928ZZH9</accession>
<evidence type="ECO:0000256" key="1">
    <source>
        <dbReference type="SAM" id="Phobius"/>
    </source>
</evidence>
<proteinExistence type="predicted"/>
<feature type="transmembrane region" description="Helical" evidence="1">
    <location>
        <begin position="44"/>
        <end position="67"/>
    </location>
</feature>
<comment type="caution">
    <text evidence="2">The sequence shown here is derived from an EMBL/GenBank/DDBJ whole genome shotgun (WGS) entry which is preliminary data.</text>
</comment>
<evidence type="ECO:0000313" key="3">
    <source>
        <dbReference type="Proteomes" id="UP000615026"/>
    </source>
</evidence>
<keyword evidence="3" id="KW-1185">Reference proteome</keyword>
<evidence type="ECO:0000313" key="2">
    <source>
        <dbReference type="EMBL" id="MBE9070367.1"/>
    </source>
</evidence>
<feature type="transmembrane region" description="Helical" evidence="1">
    <location>
        <begin position="341"/>
        <end position="359"/>
    </location>
</feature>
<feature type="transmembrane region" description="Helical" evidence="1">
    <location>
        <begin position="164"/>
        <end position="183"/>
    </location>
</feature>
<feature type="non-terminal residue" evidence="2">
    <location>
        <position position="1"/>
    </location>
</feature>
<feature type="transmembrane region" description="Helical" evidence="1">
    <location>
        <begin position="229"/>
        <end position="253"/>
    </location>
</feature>
<feature type="transmembrane region" description="Helical" evidence="1">
    <location>
        <begin position="298"/>
        <end position="321"/>
    </location>
</feature>
<protein>
    <submittedName>
        <fullName evidence="2">Uncharacterized protein</fullName>
    </submittedName>
</protein>
<dbReference type="RefSeq" id="WP_193996238.1">
    <property type="nucleotide sequence ID" value="NZ_JADEXP010000419.1"/>
</dbReference>
<keyword evidence="1" id="KW-1133">Transmembrane helix</keyword>
<sequence>HTDHPGTFLQILGAFSITVRHLYQALVAGETESITFSVLRSPEIYLSLTNTVLLIGIGLATFLVGVTAHSLKVGMPSALVLQASLFLPTTLAVSYRVIPELVLIAISQLLVAFTIAYLFSPKFRRSRYPGVLLGTLIGIGIATKFTFFPLTFLLFVMWPRLSSICVAAVTAGITFLITTSPIISSYGRMFDWLFSLATHTGKYGSGDEGFINFSSIQKDFRFLYVSDSIFFNSTIFLIGLYIVISLIIVTLALRKDKRAMREERMFRLSASVRDCYRALSCMILILMVQIVTTVKHPGIRYLIPSMGLISLILFLEGYLLIHFIDNRNRSNGHLLNLRSSIPYATLSLVVIIGLKSFSVHSQSLMNITQPYRDESLDMAEFVQTQHSDCVQVGYYGSSSITYALEFGSSFSDRKFASLLSDLYPNEYFYNIWSKKFESFDVSGLNLQDIGKSSCLILKGPPFEQGDEQFYPEFSFSPLRTGRWQSVYMVDQNNIN</sequence>
<feature type="transmembrane region" description="Helical" evidence="1">
    <location>
        <begin position="274"/>
        <end position="292"/>
    </location>
</feature>
<gene>
    <name evidence="2" type="ORF">IQ260_27360</name>
</gene>
<dbReference type="Proteomes" id="UP000615026">
    <property type="component" value="Unassembled WGS sequence"/>
</dbReference>
<reference evidence="2" key="1">
    <citation type="submission" date="2020-10" db="EMBL/GenBank/DDBJ databases">
        <authorList>
            <person name="Castelo-Branco R."/>
            <person name="Eusebio N."/>
            <person name="Adriana R."/>
            <person name="Vieira A."/>
            <person name="Brugerolle De Fraissinette N."/>
            <person name="Rezende De Castro R."/>
            <person name="Schneider M.P."/>
            <person name="Vasconcelos V."/>
            <person name="Leao P.N."/>
        </authorList>
    </citation>
    <scope>NUCLEOTIDE SEQUENCE</scope>
    <source>
        <strain evidence="2">LEGE 11479</strain>
    </source>
</reference>
<feature type="transmembrane region" description="Helical" evidence="1">
    <location>
        <begin position="131"/>
        <end position="157"/>
    </location>
</feature>
<feature type="transmembrane region" description="Helical" evidence="1">
    <location>
        <begin position="101"/>
        <end position="119"/>
    </location>
</feature>
<name>A0A928ZZH9_LEPEC</name>
<dbReference type="EMBL" id="JADEXP010000419">
    <property type="protein sequence ID" value="MBE9070367.1"/>
    <property type="molecule type" value="Genomic_DNA"/>
</dbReference>
<keyword evidence="1" id="KW-0472">Membrane</keyword>
<dbReference type="AlphaFoldDB" id="A0A928ZZH9"/>
<organism evidence="2 3">
    <name type="scientific">Leptolyngbya cf. ectocarpi LEGE 11479</name>
    <dbReference type="NCBI Taxonomy" id="1828722"/>
    <lineage>
        <taxon>Bacteria</taxon>
        <taxon>Bacillati</taxon>
        <taxon>Cyanobacteriota</taxon>
        <taxon>Cyanophyceae</taxon>
        <taxon>Leptolyngbyales</taxon>
        <taxon>Leptolyngbyaceae</taxon>
        <taxon>Leptolyngbya group</taxon>
        <taxon>Leptolyngbya</taxon>
    </lineage>
</organism>